<dbReference type="GO" id="GO:0006629">
    <property type="term" value="P:lipid metabolic process"/>
    <property type="evidence" value="ECO:0007669"/>
    <property type="project" value="InterPro"/>
</dbReference>
<evidence type="ECO:0000259" key="5">
    <source>
        <dbReference type="Pfam" id="PF00501"/>
    </source>
</evidence>
<keyword evidence="3" id="KW-0547">Nucleotide-binding</keyword>
<keyword evidence="2" id="KW-0436">Ligase</keyword>
<reference evidence="6 7" key="1">
    <citation type="submission" date="2019-08" db="EMBL/GenBank/DDBJ databases">
        <title>Complete genome sequence of Candidatus Uab amorphum.</title>
        <authorList>
            <person name="Shiratori T."/>
            <person name="Suzuki S."/>
            <person name="Kakizawa Y."/>
            <person name="Ishida K."/>
        </authorList>
    </citation>
    <scope>NUCLEOTIDE SEQUENCE [LARGE SCALE GENOMIC DNA]</scope>
    <source>
        <strain evidence="6 7">SRT547</strain>
    </source>
</reference>
<dbReference type="NCBIfam" id="TIGR01217">
    <property type="entry name" value="ac_ac_CoA_syn"/>
    <property type="match status" value="1"/>
</dbReference>
<evidence type="ECO:0000256" key="2">
    <source>
        <dbReference type="ARBA" id="ARBA00022598"/>
    </source>
</evidence>
<protein>
    <submittedName>
        <fullName evidence="6">Acetoacetyl-CoA synthetase</fullName>
    </submittedName>
</protein>
<dbReference type="InterPro" id="IPR000873">
    <property type="entry name" value="AMP-dep_synth/lig_dom"/>
</dbReference>
<dbReference type="OrthoDB" id="9778383at2"/>
<evidence type="ECO:0000256" key="4">
    <source>
        <dbReference type="ARBA" id="ARBA00022840"/>
    </source>
</evidence>
<evidence type="ECO:0000313" key="6">
    <source>
        <dbReference type="EMBL" id="BBM82335.1"/>
    </source>
</evidence>
<dbReference type="SUPFAM" id="SSF56801">
    <property type="entry name" value="Acetyl-CoA synthetase-like"/>
    <property type="match status" value="1"/>
</dbReference>
<keyword evidence="7" id="KW-1185">Reference proteome</keyword>
<dbReference type="NCBIfam" id="NF002937">
    <property type="entry name" value="PRK03584.1"/>
    <property type="match status" value="1"/>
</dbReference>
<dbReference type="GO" id="GO:0005524">
    <property type="term" value="F:ATP binding"/>
    <property type="evidence" value="ECO:0007669"/>
    <property type="project" value="UniProtKB-KW"/>
</dbReference>
<feature type="domain" description="AMP-dependent synthetase/ligase" evidence="5">
    <location>
        <begin position="91"/>
        <end position="470"/>
    </location>
</feature>
<dbReference type="Gene3D" id="3.40.50.12780">
    <property type="entry name" value="N-terminal domain of ligase-like"/>
    <property type="match status" value="1"/>
</dbReference>
<evidence type="ECO:0000256" key="3">
    <source>
        <dbReference type="ARBA" id="ARBA00022741"/>
    </source>
</evidence>
<dbReference type="EMBL" id="AP019860">
    <property type="protein sequence ID" value="BBM82335.1"/>
    <property type="molecule type" value="Genomic_DNA"/>
</dbReference>
<dbReference type="GO" id="GO:0030729">
    <property type="term" value="F:acetoacetate-CoA ligase activity"/>
    <property type="evidence" value="ECO:0007669"/>
    <property type="project" value="InterPro"/>
</dbReference>
<keyword evidence="4" id="KW-0067">ATP-binding</keyword>
<gene>
    <name evidence="6" type="ORF">UABAM_00678</name>
</gene>
<dbReference type="InterPro" id="IPR005914">
    <property type="entry name" value="Acac_CoA_synth"/>
</dbReference>
<proteinExistence type="inferred from homology"/>
<name>A0A5S9IKM3_UABAM</name>
<dbReference type="PANTHER" id="PTHR42921:SF1">
    <property type="entry name" value="ACETOACETYL-COA SYNTHETASE"/>
    <property type="match status" value="1"/>
</dbReference>
<evidence type="ECO:0000313" key="7">
    <source>
        <dbReference type="Proteomes" id="UP000326354"/>
    </source>
</evidence>
<dbReference type="PANTHER" id="PTHR42921">
    <property type="entry name" value="ACETOACETYL-COA SYNTHETASE"/>
    <property type="match status" value="1"/>
</dbReference>
<organism evidence="6 7">
    <name type="scientific">Uabimicrobium amorphum</name>
    <dbReference type="NCBI Taxonomy" id="2596890"/>
    <lineage>
        <taxon>Bacteria</taxon>
        <taxon>Pseudomonadati</taxon>
        <taxon>Planctomycetota</taxon>
        <taxon>Candidatus Uabimicrobiia</taxon>
        <taxon>Candidatus Uabimicrobiales</taxon>
        <taxon>Candidatus Uabimicrobiaceae</taxon>
        <taxon>Candidatus Uabimicrobium</taxon>
    </lineage>
</organism>
<dbReference type="InterPro" id="IPR042099">
    <property type="entry name" value="ANL_N_sf"/>
</dbReference>
<accession>A0A5S9IKM3</accession>
<dbReference type="RefSeq" id="WP_151966583.1">
    <property type="nucleotide sequence ID" value="NZ_AP019860.1"/>
</dbReference>
<dbReference type="KEGG" id="uam:UABAM_00678"/>
<dbReference type="Proteomes" id="UP000326354">
    <property type="component" value="Chromosome"/>
</dbReference>
<dbReference type="Pfam" id="PF00501">
    <property type="entry name" value="AMP-binding"/>
    <property type="match status" value="1"/>
</dbReference>
<dbReference type="InterPro" id="IPR020845">
    <property type="entry name" value="AMP-binding_CS"/>
</dbReference>
<dbReference type="InterPro" id="IPR045851">
    <property type="entry name" value="AMP-bd_C_sf"/>
</dbReference>
<sequence>MQKPLWTPSAERVKNSNMQKFIDVLRQDGTEVGTYENLHQWSIEHLGKFWEKVWDFVEIRASKPFESALVQGEKMRDTKWFTGAKLNFAENLLRYRDDRIAIVFRGEDQVQRSISYKDLYASVAKLATALKDQGVQSGDRVAGFMPNMLETVVAMLATTSLGAVWSSCSPDFGMKGVLDRFGQIQPKVLFTANGYYYNGKQNDSLQRVQQVVEKLPSIEKVVVINYLPDNKEISHINNSVHYEDFVDNSAEELEFVQVPFDHPLYIMYSSGTTGLPKCMVQSVGGILINHLKELVLHVDVKREDVIFYYTTCGWMMWNWLVSSLATGATVLLYDGSPFFPEGDSLWKMAEKERITIFGTSARYLTALQQKVIHPKESANLSELKAILSTGSPLPEESFYFVHKHIKEDVHLASISGGTDLNGCFVGGNPLSAVFPGEIQGKCLGMDVVAYDSEGNEVTEQKGELVCRSPFPSMPIYFWNDEDGSRYTKAYFAVYEDTWRHGDYIEITQSNGVIIYGRSDATLNPGGVRIGTAEIYRQVEALEEIEDSVVVGQEWQNDTRVVLFVKMVEGKVLDETLCNSIKNTIRQNASIRHVPAKIIAVDDIPYTISMKKVEIAVREIIHGRPVYNQDALKNPESLELYKNISELQE</sequence>
<evidence type="ECO:0000256" key="1">
    <source>
        <dbReference type="ARBA" id="ARBA00006432"/>
    </source>
</evidence>
<dbReference type="PROSITE" id="PS00455">
    <property type="entry name" value="AMP_BINDING"/>
    <property type="match status" value="1"/>
</dbReference>
<comment type="similarity">
    <text evidence="1">Belongs to the ATP-dependent AMP-binding enzyme family.</text>
</comment>
<dbReference type="Gene3D" id="3.30.300.30">
    <property type="match status" value="1"/>
</dbReference>
<dbReference type="AlphaFoldDB" id="A0A5S9IKM3"/>
<dbReference type="CDD" id="cd05943">
    <property type="entry name" value="AACS"/>
    <property type="match status" value="1"/>
</dbReference>